<feature type="binding site" description="covalent" evidence="9">
    <location>
        <position position="188"/>
    </location>
    <ligand>
        <name>heme c</name>
        <dbReference type="ChEBI" id="CHEBI:61717"/>
        <label>2</label>
    </ligand>
</feature>
<keyword evidence="6" id="KW-0677">Repeat</keyword>
<evidence type="ECO:0000313" key="13">
    <source>
        <dbReference type="EMBL" id="SFC13452.1"/>
    </source>
</evidence>
<dbReference type="PANTHER" id="PTHR35008:SF8">
    <property type="entry name" value="ALCOHOL DEHYDROGENASE CYTOCHROME C SUBUNIT"/>
    <property type="match status" value="1"/>
</dbReference>
<dbReference type="GO" id="GO:0020037">
    <property type="term" value="F:heme binding"/>
    <property type="evidence" value="ECO:0007669"/>
    <property type="project" value="InterPro"/>
</dbReference>
<evidence type="ECO:0000256" key="10">
    <source>
        <dbReference type="PIRSR" id="PIRSR000018-51"/>
    </source>
</evidence>
<feature type="binding site" description="covalent" evidence="9">
    <location>
        <position position="191"/>
    </location>
    <ligand>
        <name>heme c</name>
        <dbReference type="ChEBI" id="CHEBI:61717"/>
        <label>2</label>
    </ligand>
</feature>
<evidence type="ECO:0000256" key="8">
    <source>
        <dbReference type="ARBA" id="ARBA00023136"/>
    </source>
</evidence>
<evidence type="ECO:0000256" key="5">
    <source>
        <dbReference type="ARBA" id="ARBA00022729"/>
    </source>
</evidence>
<dbReference type="SUPFAM" id="SSF46626">
    <property type="entry name" value="Cytochrome c"/>
    <property type="match status" value="3"/>
</dbReference>
<dbReference type="AlphaFoldDB" id="A0AAQ1HJG8"/>
<feature type="chain" id="PRO_5042929990" evidence="11">
    <location>
        <begin position="24"/>
        <end position="417"/>
    </location>
</feature>
<comment type="caution">
    <text evidence="13">The sequence shown here is derived from an EMBL/GenBank/DDBJ whole genome shotgun (WGS) entry which is preliminary data.</text>
</comment>
<sequence length="417" mass="44879">MNISARLLAPLLLALSVAGTARADEASSIARGEYLARLGDCAACHTTDPARPFAGGLKMGTPIGAIYSTNITPDAHTGIGTYTLGNFSRAVRGGVAADGHRLYPAMPYPSFARISDQDIADLYLYFRQGVHPVEQANRAAEIPWPLNMRWPLQAWDSLFADSGPYQDDPRRSPEWNRGAYLVQGLGHCGSCHSPRGLAFQEQAVDQRDPRYLSGGTLEGWHAPDLTGATPASLQNWSESELMTFLRTGHTERTAAFGAMAAAVQDSTQYFDEKDLRAVAVYLKSLGEGHSAAMLLHDDGSTYQALASGQPASEGAALYLDNCAACHRSDGAGYRNTFPQLKGNSAVLGDDPSSLISIILEGSRMAVTEAAPSGLRMPDFGWRLDDRQVAALATFLRQAWGHEAPTVSARQVAALRRR</sequence>
<gene>
    <name evidence="13" type="ORF">SAMN05216577_10341</name>
</gene>
<evidence type="ECO:0000259" key="12">
    <source>
        <dbReference type="PROSITE" id="PS51007"/>
    </source>
</evidence>
<keyword evidence="14" id="KW-1185">Reference proteome</keyword>
<evidence type="ECO:0000256" key="3">
    <source>
        <dbReference type="ARBA" id="ARBA00022617"/>
    </source>
</evidence>
<feature type="binding site" description="covalent" evidence="9">
    <location>
        <position position="44"/>
    </location>
    <ligand>
        <name>heme c</name>
        <dbReference type="ChEBI" id="CHEBI:61717"/>
        <label>1</label>
    </ligand>
</feature>
<evidence type="ECO:0000256" key="9">
    <source>
        <dbReference type="PIRSR" id="PIRSR000018-50"/>
    </source>
</evidence>
<dbReference type="EMBL" id="FOLS01000003">
    <property type="protein sequence ID" value="SFC13452.1"/>
    <property type="molecule type" value="Genomic_DNA"/>
</dbReference>
<keyword evidence="8" id="KW-0472">Membrane</keyword>
<evidence type="ECO:0000256" key="1">
    <source>
        <dbReference type="ARBA" id="ARBA00004236"/>
    </source>
</evidence>
<evidence type="ECO:0000256" key="4">
    <source>
        <dbReference type="ARBA" id="ARBA00022723"/>
    </source>
</evidence>
<comment type="subcellular location">
    <subcellularLocation>
        <location evidence="1">Cell membrane</location>
    </subcellularLocation>
</comment>
<feature type="domain" description="Cytochrome c" evidence="12">
    <location>
        <begin position="309"/>
        <end position="399"/>
    </location>
</feature>
<evidence type="ECO:0000256" key="6">
    <source>
        <dbReference type="ARBA" id="ARBA00022737"/>
    </source>
</evidence>
<evidence type="ECO:0000313" key="14">
    <source>
        <dbReference type="Proteomes" id="UP000183385"/>
    </source>
</evidence>
<dbReference type="RefSeq" id="WP_074977403.1">
    <property type="nucleotide sequence ID" value="NZ_FOLS01000003.1"/>
</dbReference>
<dbReference type="Gene3D" id="1.10.760.10">
    <property type="entry name" value="Cytochrome c-like domain"/>
    <property type="match status" value="3"/>
</dbReference>
<protein>
    <submittedName>
        <fullName evidence="13">Cytochrome c, mono-and diheme variants</fullName>
    </submittedName>
</protein>
<evidence type="ECO:0000256" key="7">
    <source>
        <dbReference type="ARBA" id="ARBA00023004"/>
    </source>
</evidence>
<dbReference type="Proteomes" id="UP000183385">
    <property type="component" value="Unassembled WGS sequence"/>
</dbReference>
<accession>A0AAQ1HJG8</accession>
<reference evidence="13 14" key="1">
    <citation type="submission" date="2016-10" db="EMBL/GenBank/DDBJ databases">
        <authorList>
            <person name="Varghese N."/>
            <person name="Submissions S."/>
        </authorList>
    </citation>
    <scope>NUCLEOTIDE SEQUENCE [LARGE SCALE GENOMIC DNA]</scope>
    <source>
        <strain evidence="13 14">LMG 18378</strain>
    </source>
</reference>
<feature type="domain" description="Cytochrome c" evidence="12">
    <location>
        <begin position="27"/>
        <end position="130"/>
    </location>
</feature>
<feature type="signal peptide" evidence="11">
    <location>
        <begin position="1"/>
        <end position="23"/>
    </location>
</feature>
<keyword evidence="7 10" id="KW-0408">Iron</keyword>
<feature type="binding site" description="covalent" evidence="9">
    <location>
        <position position="322"/>
    </location>
    <ligand>
        <name>heme c</name>
        <dbReference type="ChEBI" id="CHEBI:61717"/>
        <label>3</label>
    </ligand>
</feature>
<dbReference type="PIRSF" id="PIRSF000018">
    <property type="entry name" value="Mb_ADH_cyt_c"/>
    <property type="match status" value="1"/>
</dbReference>
<dbReference type="InterPro" id="IPR051459">
    <property type="entry name" value="Cytochrome_c-type_DH"/>
</dbReference>
<feature type="binding site" description="axial binding residue" evidence="10">
    <location>
        <position position="192"/>
    </location>
    <ligand>
        <name>heme c</name>
        <dbReference type="ChEBI" id="CHEBI:61717"/>
        <label>2</label>
    </ligand>
    <ligandPart>
        <name>Fe</name>
        <dbReference type="ChEBI" id="CHEBI:18248"/>
    </ligandPart>
</feature>
<dbReference type="Pfam" id="PF00034">
    <property type="entry name" value="Cytochrom_C"/>
    <property type="match status" value="2"/>
</dbReference>
<dbReference type="PROSITE" id="PS51007">
    <property type="entry name" value="CYTC"/>
    <property type="match status" value="3"/>
</dbReference>
<feature type="binding site" description="covalent" evidence="9">
    <location>
        <position position="325"/>
    </location>
    <ligand>
        <name>heme c</name>
        <dbReference type="ChEBI" id="CHEBI:61717"/>
        <label>3</label>
    </ligand>
</feature>
<feature type="binding site" description="axial binding residue" evidence="10">
    <location>
        <position position="326"/>
    </location>
    <ligand>
        <name>heme c</name>
        <dbReference type="ChEBI" id="CHEBI:61717"/>
        <label>3</label>
    </ligand>
    <ligandPart>
        <name>Fe</name>
        <dbReference type="ChEBI" id="CHEBI:18248"/>
    </ligandPart>
</feature>
<proteinExistence type="predicted"/>
<keyword evidence="2" id="KW-1003">Cell membrane</keyword>
<dbReference type="InterPro" id="IPR014353">
    <property type="entry name" value="Membr-bd_ADH_cyt_c"/>
</dbReference>
<evidence type="ECO:0000256" key="11">
    <source>
        <dbReference type="SAM" id="SignalP"/>
    </source>
</evidence>
<organism evidence="13 14">
    <name type="scientific">Pseudomonas citronellolis</name>
    <dbReference type="NCBI Taxonomy" id="53408"/>
    <lineage>
        <taxon>Bacteria</taxon>
        <taxon>Pseudomonadati</taxon>
        <taxon>Pseudomonadota</taxon>
        <taxon>Gammaproteobacteria</taxon>
        <taxon>Pseudomonadales</taxon>
        <taxon>Pseudomonadaceae</taxon>
        <taxon>Pseudomonas</taxon>
    </lineage>
</organism>
<dbReference type="GO" id="GO:0005506">
    <property type="term" value="F:iron ion binding"/>
    <property type="evidence" value="ECO:0007669"/>
    <property type="project" value="InterPro"/>
</dbReference>
<feature type="domain" description="Cytochrome c" evidence="12">
    <location>
        <begin position="173"/>
        <end position="286"/>
    </location>
</feature>
<dbReference type="GO" id="GO:0009055">
    <property type="term" value="F:electron transfer activity"/>
    <property type="evidence" value="ECO:0007669"/>
    <property type="project" value="InterPro"/>
</dbReference>
<comment type="cofactor">
    <cofactor evidence="9">
        <name>heme c</name>
        <dbReference type="ChEBI" id="CHEBI:61717"/>
    </cofactor>
    <text evidence="9">Binds 3 heme c groups covalently per subunit.</text>
</comment>
<feature type="binding site" description="axial binding residue" evidence="10">
    <location>
        <position position="45"/>
    </location>
    <ligand>
        <name>heme c</name>
        <dbReference type="ChEBI" id="CHEBI:61717"/>
        <label>1</label>
    </ligand>
    <ligandPart>
        <name>Fe</name>
        <dbReference type="ChEBI" id="CHEBI:18248"/>
    </ligandPart>
</feature>
<name>A0AAQ1HJG8_9PSED</name>
<dbReference type="GO" id="GO:0016614">
    <property type="term" value="F:oxidoreductase activity, acting on CH-OH group of donors"/>
    <property type="evidence" value="ECO:0007669"/>
    <property type="project" value="InterPro"/>
</dbReference>
<dbReference type="PANTHER" id="PTHR35008">
    <property type="entry name" value="BLL4482 PROTEIN-RELATED"/>
    <property type="match status" value="1"/>
</dbReference>
<keyword evidence="4 10" id="KW-0479">Metal-binding</keyword>
<keyword evidence="5 11" id="KW-0732">Signal</keyword>
<dbReference type="GO" id="GO:0005886">
    <property type="term" value="C:plasma membrane"/>
    <property type="evidence" value="ECO:0007669"/>
    <property type="project" value="UniProtKB-SubCell"/>
</dbReference>
<dbReference type="InterPro" id="IPR036909">
    <property type="entry name" value="Cyt_c-like_dom_sf"/>
</dbReference>
<dbReference type="InterPro" id="IPR009056">
    <property type="entry name" value="Cyt_c-like_dom"/>
</dbReference>
<feature type="binding site" description="covalent" evidence="9">
    <location>
        <position position="41"/>
    </location>
    <ligand>
        <name>heme c</name>
        <dbReference type="ChEBI" id="CHEBI:61717"/>
        <label>1</label>
    </ligand>
</feature>
<evidence type="ECO:0000256" key="2">
    <source>
        <dbReference type="ARBA" id="ARBA00022475"/>
    </source>
</evidence>
<keyword evidence="3 9" id="KW-0349">Heme</keyword>